<feature type="transmembrane region" description="Helical" evidence="1">
    <location>
        <begin position="165"/>
        <end position="188"/>
    </location>
</feature>
<dbReference type="PANTHER" id="PTHR40078:SF1">
    <property type="entry name" value="INTEGRAL MEMBRANE PROTEIN"/>
    <property type="match status" value="1"/>
</dbReference>
<evidence type="ECO:0000313" key="2">
    <source>
        <dbReference type="EMBL" id="EGC69620.1"/>
    </source>
</evidence>
<feature type="transmembrane region" description="Helical" evidence="1">
    <location>
        <begin position="118"/>
        <end position="136"/>
    </location>
</feature>
<name>F0EJW3_ENTCA</name>
<keyword evidence="1" id="KW-1133">Transmembrane helix</keyword>
<keyword evidence="1" id="KW-0472">Membrane</keyword>
<dbReference type="InterPro" id="IPR038750">
    <property type="entry name" value="YczE/YyaS-like"/>
</dbReference>
<dbReference type="Proteomes" id="UP000004835">
    <property type="component" value="Unassembled WGS sequence"/>
</dbReference>
<dbReference type="PANTHER" id="PTHR40078">
    <property type="entry name" value="INTEGRAL MEMBRANE PROTEIN-RELATED"/>
    <property type="match status" value="1"/>
</dbReference>
<evidence type="ECO:0008006" key="4">
    <source>
        <dbReference type="Google" id="ProtNLM"/>
    </source>
</evidence>
<reference evidence="2 3" key="1">
    <citation type="submission" date="2011-01" db="EMBL/GenBank/DDBJ databases">
        <authorList>
            <person name="Muzny D."/>
            <person name="Qin X."/>
            <person name="Deng J."/>
            <person name="Jiang H."/>
            <person name="Liu Y."/>
            <person name="Qu J."/>
            <person name="Song X.-Z."/>
            <person name="Zhang L."/>
            <person name="Thornton R."/>
            <person name="Coyle M."/>
            <person name="Francisco L."/>
            <person name="Jackson L."/>
            <person name="Javaid M."/>
            <person name="Korchina V."/>
            <person name="Kovar C."/>
            <person name="Mata R."/>
            <person name="Mathew T."/>
            <person name="Ngo R."/>
            <person name="Nguyen L."/>
            <person name="Nguyen N."/>
            <person name="Okwuonu G."/>
            <person name="Ongeri F."/>
            <person name="Pham C."/>
            <person name="Simmons D."/>
            <person name="Wilczek-Boney K."/>
            <person name="Hale W."/>
            <person name="Jakkamsetti A."/>
            <person name="Pham P."/>
            <person name="Ruth R."/>
            <person name="San Lucas F."/>
            <person name="Warren J."/>
            <person name="Zhang J."/>
            <person name="Zhao Z."/>
            <person name="Zhou C."/>
            <person name="Zhu D."/>
            <person name="Lee S."/>
            <person name="Bess C."/>
            <person name="Blankenburg K."/>
            <person name="Forbes L."/>
            <person name="Fu Q."/>
            <person name="Gubbala S."/>
            <person name="Hirani K."/>
            <person name="Jayaseelan J.C."/>
            <person name="Lara F."/>
            <person name="Munidasa M."/>
            <person name="Palculict T."/>
            <person name="Patil S."/>
            <person name="Pu L.-L."/>
            <person name="Saada N."/>
            <person name="Tang L."/>
            <person name="Weissenberger G."/>
            <person name="Zhu Y."/>
            <person name="Hemphill L."/>
            <person name="Shang Y."/>
            <person name="Youmans B."/>
            <person name="Ayvaz T."/>
            <person name="Ross M."/>
            <person name="Santibanez J."/>
            <person name="Aqrawi P."/>
            <person name="Gross S."/>
            <person name="Joshi V."/>
            <person name="Fowler G."/>
            <person name="Nazareth L."/>
            <person name="Reid J."/>
            <person name="Worley K."/>
            <person name="Petrosino J."/>
            <person name="Highlander S."/>
            <person name="Gibbs R."/>
        </authorList>
    </citation>
    <scope>NUCLEOTIDE SEQUENCE [LARGE SCALE GENOMIC DNA]</scope>
    <source>
        <strain evidence="2 3">ATCC 12755</strain>
    </source>
</reference>
<gene>
    <name evidence="2" type="ORF">HMPREF9087_1705</name>
</gene>
<accession>F0EJW3</accession>
<keyword evidence="1" id="KW-0812">Transmembrane</keyword>
<feature type="transmembrane region" description="Helical" evidence="1">
    <location>
        <begin position="52"/>
        <end position="70"/>
    </location>
</feature>
<dbReference type="HOGENOM" id="CLU_083843_2_3_9"/>
<dbReference type="Pfam" id="PF19700">
    <property type="entry name" value="DUF6198"/>
    <property type="match status" value="1"/>
</dbReference>
<organism evidence="2 3">
    <name type="scientific">Enterococcus casseliflavus ATCC 12755</name>
    <dbReference type="NCBI Taxonomy" id="888066"/>
    <lineage>
        <taxon>Bacteria</taxon>
        <taxon>Bacillati</taxon>
        <taxon>Bacillota</taxon>
        <taxon>Bacilli</taxon>
        <taxon>Lactobacillales</taxon>
        <taxon>Enterococcaceae</taxon>
        <taxon>Enterococcus</taxon>
    </lineage>
</organism>
<comment type="caution">
    <text evidence="2">The sequence shown here is derived from an EMBL/GenBank/DDBJ whole genome shotgun (WGS) entry which is preliminary data.</text>
</comment>
<sequence>MGEKMNKKQWIGSGIFYGLSAFGISLTIKASVGVSSFNALNVTLATMSGIKVGTITTAINLGFLAACWLLDRRQTSLKQKGSEYLIMFFALLAFGYLINGFVYYFLASLHLTNYWSQLAALIGGILISGTATGQVLRLQVLKFPIEHWCHLLAQRSRWTFKQYRYGVDAVCISGALLLAISLGLPLAVREGTVISFFLLSGAIAWSKERDLTLGIPTRQKRQG</sequence>
<evidence type="ECO:0000313" key="3">
    <source>
        <dbReference type="Proteomes" id="UP000004835"/>
    </source>
</evidence>
<dbReference type="EMBL" id="AEWT01000012">
    <property type="protein sequence ID" value="EGC69620.1"/>
    <property type="molecule type" value="Genomic_DNA"/>
</dbReference>
<feature type="transmembrane region" description="Helical" evidence="1">
    <location>
        <begin position="82"/>
        <end position="106"/>
    </location>
</feature>
<evidence type="ECO:0000256" key="1">
    <source>
        <dbReference type="SAM" id="Phobius"/>
    </source>
</evidence>
<proteinExistence type="predicted"/>
<feature type="transmembrane region" description="Helical" evidence="1">
    <location>
        <begin position="12"/>
        <end position="32"/>
    </location>
</feature>
<dbReference type="AlphaFoldDB" id="F0EJW3"/>
<protein>
    <recommendedName>
        <fullName evidence="4">Integral membrane protein</fullName>
    </recommendedName>
</protein>